<evidence type="ECO:0000259" key="1">
    <source>
        <dbReference type="Pfam" id="PF03372"/>
    </source>
</evidence>
<dbReference type="SUPFAM" id="SSF56219">
    <property type="entry name" value="DNase I-like"/>
    <property type="match status" value="1"/>
</dbReference>
<evidence type="ECO:0000313" key="3">
    <source>
        <dbReference type="Proteomes" id="UP000184221"/>
    </source>
</evidence>
<organism evidence="2 3">
    <name type="scientific">Marivita hallyeonensis</name>
    <dbReference type="NCBI Taxonomy" id="996342"/>
    <lineage>
        <taxon>Bacteria</taxon>
        <taxon>Pseudomonadati</taxon>
        <taxon>Pseudomonadota</taxon>
        <taxon>Alphaproteobacteria</taxon>
        <taxon>Rhodobacterales</taxon>
        <taxon>Roseobacteraceae</taxon>
        <taxon>Marivita</taxon>
    </lineage>
</organism>
<protein>
    <submittedName>
        <fullName evidence="2">Metal-dependent hydrolase, endonuclease/exonuclease/phosphatase family</fullName>
    </submittedName>
</protein>
<feature type="domain" description="Endonuclease/exonuclease/phosphatase" evidence="1">
    <location>
        <begin position="9"/>
        <end position="234"/>
    </location>
</feature>
<dbReference type="RefSeq" id="WP_072777340.1">
    <property type="nucleotide sequence ID" value="NZ_FQXC01000002.1"/>
</dbReference>
<dbReference type="EMBL" id="FQXC01000002">
    <property type="protein sequence ID" value="SHH34303.1"/>
    <property type="molecule type" value="Genomic_DNA"/>
</dbReference>
<dbReference type="Pfam" id="PF03372">
    <property type="entry name" value="Exo_endo_phos"/>
    <property type="match status" value="1"/>
</dbReference>
<name>A0A1M5S8P9_9RHOB</name>
<reference evidence="2 3" key="1">
    <citation type="submission" date="2016-11" db="EMBL/GenBank/DDBJ databases">
        <authorList>
            <person name="Jaros S."/>
            <person name="Januszkiewicz K."/>
            <person name="Wedrychowicz H."/>
        </authorList>
    </citation>
    <scope>NUCLEOTIDE SEQUENCE [LARGE SCALE GENOMIC DNA]</scope>
    <source>
        <strain evidence="2 3">DSM 29431</strain>
    </source>
</reference>
<keyword evidence="3" id="KW-1185">Reference proteome</keyword>
<dbReference type="AlphaFoldDB" id="A0A1M5S8P9"/>
<dbReference type="Gene3D" id="3.60.10.10">
    <property type="entry name" value="Endonuclease/exonuclease/phosphatase"/>
    <property type="match status" value="1"/>
</dbReference>
<dbReference type="GO" id="GO:0004527">
    <property type="term" value="F:exonuclease activity"/>
    <property type="evidence" value="ECO:0007669"/>
    <property type="project" value="UniProtKB-KW"/>
</dbReference>
<dbReference type="STRING" id="996342.SAMN05443551_2029"/>
<dbReference type="Proteomes" id="UP000184221">
    <property type="component" value="Unassembled WGS sequence"/>
</dbReference>
<sequence length="243" mass="26714">MDDAAFTCISWNVHRCLGNDGRVDPARTVRVLENEVWRPGVDALILQEADEDCPPHGGLMEPSEIARATGLRHAHGAPAHRWADGSHGFLGTVLYLHPAITVTSLALVDLPGRCHRGAVVAELVRGGRRFRIVGTHLSLTQALRLAQLRTISQHIFRKARMPTILVGDLNEWRSWGGMALSARLLGQKFSGPAKATFPIRRPFLPLDRILTCPPARVADTEVLDGPGIRMASDHRPLFGQIDF</sequence>
<proteinExistence type="predicted"/>
<dbReference type="InterPro" id="IPR036691">
    <property type="entry name" value="Endo/exonu/phosph_ase_sf"/>
</dbReference>
<dbReference type="InterPro" id="IPR005135">
    <property type="entry name" value="Endo/exonuclease/phosphatase"/>
</dbReference>
<keyword evidence="2" id="KW-0540">Nuclease</keyword>
<keyword evidence="2" id="KW-0378">Hydrolase</keyword>
<dbReference type="OrthoDB" id="9813425at2"/>
<evidence type="ECO:0000313" key="2">
    <source>
        <dbReference type="EMBL" id="SHH34303.1"/>
    </source>
</evidence>
<keyword evidence="2" id="KW-0269">Exonuclease</keyword>
<dbReference type="GO" id="GO:0004519">
    <property type="term" value="F:endonuclease activity"/>
    <property type="evidence" value="ECO:0007669"/>
    <property type="project" value="UniProtKB-KW"/>
</dbReference>
<keyword evidence="2" id="KW-0255">Endonuclease</keyword>
<gene>
    <name evidence="2" type="ORF">SAMN05443551_2029</name>
</gene>
<accession>A0A1M5S8P9</accession>